<dbReference type="Proteomes" id="UP000555103">
    <property type="component" value="Unassembled WGS sequence"/>
</dbReference>
<sequence length="658" mass="71223">MKKYILSSVILLLFVVSNGKLFAQSTQGKDFWVTFGFNGAHLMGRGGKQDNIESAYLTLQIRIVAVESAQVTFTYTEGGSETISIPAGTVYTKELTKEDKKKVCPSFAEPTNGITSKSLHITSTAPISVYAFNQYNATTDATNILPTGSLGYKYYQISRASNTLYNGQSSKYYVDGYTVIATQDGTTISDNGATKKLNKGQVYTFYTGTSTTDLTGRWVTSDKPVAYFVTNTITIIPQMTTLASADILYQQLMSVDMWGKEFLVPVTTQGTERVRIMGSQAGTTVTHLGGTKISGTGGPNTYTIGAGQYIELEVNSSSKGCYIYSDKPIAVCSYMTTASHVSSTNGDPAMVWVPPFEQSIKQTTIAPFVPSLSGSGYSSLNTHYVLIITPTVTKNQTTMSVGQATAQPLTGGTWVDNTDSNHSYYTLKLTSGGGTSYTFGNSAGLIVLGYGTGPHESYYYLAGSAARELVPSFYVNTYHFQDLMGLTICEPPYRVTGVVDASVTTSIKWILDGVEQTAHANSTSWEIETLDNGEHTITMIVNGSKTISSTFNVDCPEETGNITPAEQNVCIGAAESMTTDIDFTGVNYQWQSSTDNVTWVDITGADKKTYAIVIQKRGTTFYRVVATNGSKTVTSNSARVRIRSCILPVNHNISVMKY</sequence>
<feature type="domain" description="IgGFc-binding protein N-terminal" evidence="2">
    <location>
        <begin position="140"/>
        <end position="448"/>
    </location>
</feature>
<feature type="signal peptide" evidence="1">
    <location>
        <begin position="1"/>
        <end position="23"/>
    </location>
</feature>
<dbReference type="Pfam" id="PF17517">
    <property type="entry name" value="IgGFc_binding"/>
    <property type="match status" value="1"/>
</dbReference>
<dbReference type="AlphaFoldDB" id="A0A840CM38"/>
<dbReference type="RefSeq" id="WP_183307937.1">
    <property type="nucleotide sequence ID" value="NZ_JACIEP010000010.1"/>
</dbReference>
<gene>
    <name evidence="3" type="ORF">GGR21_002974</name>
</gene>
<name>A0A840CM38_9BACT</name>
<reference evidence="3 4" key="1">
    <citation type="submission" date="2020-08" db="EMBL/GenBank/DDBJ databases">
        <title>Genomic Encyclopedia of Type Strains, Phase IV (KMG-IV): sequencing the most valuable type-strain genomes for metagenomic binning, comparative biology and taxonomic classification.</title>
        <authorList>
            <person name="Goeker M."/>
        </authorList>
    </citation>
    <scope>NUCLEOTIDE SEQUENCE [LARGE SCALE GENOMIC DNA]</scope>
    <source>
        <strain evidence="3 4">DSM 104969</strain>
    </source>
</reference>
<dbReference type="EMBL" id="JACIEP010000010">
    <property type="protein sequence ID" value="MBB4037060.1"/>
    <property type="molecule type" value="Genomic_DNA"/>
</dbReference>
<dbReference type="Gene3D" id="2.60.40.2700">
    <property type="match status" value="1"/>
</dbReference>
<evidence type="ECO:0000259" key="2">
    <source>
        <dbReference type="Pfam" id="PF17517"/>
    </source>
</evidence>
<keyword evidence="4" id="KW-1185">Reference proteome</keyword>
<comment type="caution">
    <text evidence="3">The sequence shown here is derived from an EMBL/GenBank/DDBJ whole genome shotgun (WGS) entry which is preliminary data.</text>
</comment>
<keyword evidence="1" id="KW-0732">Signal</keyword>
<dbReference type="PANTHER" id="PTHR46534">
    <property type="entry name" value="IGGFC_BINDING DOMAIN-CONTAINING PROTEIN"/>
    <property type="match status" value="1"/>
</dbReference>
<evidence type="ECO:0000313" key="3">
    <source>
        <dbReference type="EMBL" id="MBB4037060.1"/>
    </source>
</evidence>
<feature type="chain" id="PRO_5032783051" description="IgGFc-binding protein N-terminal domain-containing protein" evidence="1">
    <location>
        <begin position="24"/>
        <end position="658"/>
    </location>
</feature>
<evidence type="ECO:0000256" key="1">
    <source>
        <dbReference type="SAM" id="SignalP"/>
    </source>
</evidence>
<proteinExistence type="predicted"/>
<dbReference type="PANTHER" id="PTHR46534:SF1">
    <property type="entry name" value="IGGFC-BINDING PROTEIN N-TERMINAL DOMAIN-CONTAINING PROTEIN"/>
    <property type="match status" value="1"/>
</dbReference>
<organism evidence="3 4">
    <name type="scientific">Dysgonomonas hofstadii</name>
    <dbReference type="NCBI Taxonomy" id="637886"/>
    <lineage>
        <taxon>Bacteria</taxon>
        <taxon>Pseudomonadati</taxon>
        <taxon>Bacteroidota</taxon>
        <taxon>Bacteroidia</taxon>
        <taxon>Bacteroidales</taxon>
        <taxon>Dysgonomonadaceae</taxon>
        <taxon>Dysgonomonas</taxon>
    </lineage>
</organism>
<dbReference type="InterPro" id="IPR035234">
    <property type="entry name" value="IgGFc-bd_N"/>
</dbReference>
<evidence type="ECO:0000313" key="4">
    <source>
        <dbReference type="Proteomes" id="UP000555103"/>
    </source>
</evidence>
<accession>A0A840CM38</accession>
<protein>
    <recommendedName>
        <fullName evidence="2">IgGFc-binding protein N-terminal domain-containing protein</fullName>
    </recommendedName>
</protein>